<accession>A0ABT2ACC6</accession>
<reference evidence="1 2" key="1">
    <citation type="submission" date="2022-08" db="EMBL/GenBank/DDBJ databases">
        <title>Reclassification of Massilia species as members of the genera Telluria, Duganella, Pseudoduganella, Mokoshia gen. nov. and Zemynaea gen. nov. using orthogonal and non-orthogonal genome-based approaches.</title>
        <authorList>
            <person name="Bowman J.P."/>
        </authorList>
    </citation>
    <scope>NUCLEOTIDE SEQUENCE [LARGE SCALE GENOMIC DNA]</scope>
    <source>
        <strain evidence="1 2">LMG 28164</strain>
    </source>
</reference>
<evidence type="ECO:0000313" key="1">
    <source>
        <dbReference type="EMBL" id="MCS0591846.1"/>
    </source>
</evidence>
<comment type="caution">
    <text evidence="1">The sequence shown here is derived from an EMBL/GenBank/DDBJ whole genome shotgun (WGS) entry which is preliminary data.</text>
</comment>
<keyword evidence="2" id="KW-1185">Reference proteome</keyword>
<protein>
    <recommendedName>
        <fullName evidence="3">Site-specific integrase</fullName>
    </recommendedName>
</protein>
<dbReference type="Proteomes" id="UP001205560">
    <property type="component" value="Unassembled WGS sequence"/>
</dbReference>
<organism evidence="1 2">
    <name type="scientific">Massilia norwichensis</name>
    <dbReference type="NCBI Taxonomy" id="1442366"/>
    <lineage>
        <taxon>Bacteria</taxon>
        <taxon>Pseudomonadati</taxon>
        <taxon>Pseudomonadota</taxon>
        <taxon>Betaproteobacteria</taxon>
        <taxon>Burkholderiales</taxon>
        <taxon>Oxalobacteraceae</taxon>
        <taxon>Telluria group</taxon>
        <taxon>Massilia</taxon>
    </lineage>
</organism>
<gene>
    <name evidence="1" type="ORF">NX782_21885</name>
</gene>
<proteinExistence type="predicted"/>
<evidence type="ECO:0000313" key="2">
    <source>
        <dbReference type="Proteomes" id="UP001205560"/>
    </source>
</evidence>
<dbReference type="RefSeq" id="WP_258847611.1">
    <property type="nucleotide sequence ID" value="NZ_JANUGX010000032.1"/>
</dbReference>
<name>A0ABT2ACC6_9BURK</name>
<evidence type="ECO:0008006" key="3">
    <source>
        <dbReference type="Google" id="ProtNLM"/>
    </source>
</evidence>
<sequence>MKPADPDLTHPYLVVQTKVRDKPVSHEYSSFANRLGPNFVEKICALAKHEFAMAQSKGYTTEYCVEAYVSHLQLVFTTIESVLNKKNIATANAMEIADWNEFTTRLISRIESDQKKSDVRKKQLKSRYLGTLTRYAKAGLIPMRFDPKVLSKDGPYHVLQTTPWKGGNAVTYDYTDIADIIGRDFLESACTLVKNLRQTAGVEERTWLANYASRFDHFIRSLYAFFVEEGYVSAQALSEEDWRQFVERLGNLILADQVSDRTGDLLSPKTKDRHRLCTNNLMAHMAVAGLLPKKFEIVSPKGRKRAASGTANVTRKADPDEGAEAVPLSPFAFLIEKHKRKMPYDYRTFQPLARYFLLRAIPILYRFYGAGSETQAKDYHHVFTSLLLFLEQHKQSGFEAEFFSTLATHEYASLDSTRWEKMLYEWRDHLINSSPAKHVLDITKHMKIQAMNRLWAALADSLLVPAVKLKGIKGAKSTLKTKNRPSLAQLSSAKTALLDESAIELHAATHKISQYFDESDKEEAREFINALCANLPPAKVRALTLDALVVEIARLNANRLEAIRRCAEKDFLHWFEHWNKGQHALANASHSPEEMVDLLDRPERSVSERSRNRTRLISGKTDCHLGNALNLLIGALGGNANGISGRYHHIKRQWGGNEALHAYLHPHKRATVALWTIILIDTGANCEVVREMPLACLRKSEDPNHMIVSFGLKARAGYKRINDCLPIQPQPGHELSAVQAIQHYEIMSSRNRKIANGEVAELLFLDTRQNDIIGITEFRARDDFKEFLQDHAELRDLPIRPSFIRPSYLLKVQHEDPAVSTESAQAIADHVLSSTTGNNYTHRTHTKLVYVQKVREFTRLFQSVIIASIEGAAEKLGISPEEAEALFSDAARSGLGIACLNPKAGVQPGTRRGESCTRLDACPNCEMRYLVGTVDNITDLILFEEYLKSQEAEATKAHPEAWETRWLPWLALAEVALAKFALGDTASAFLQATEKANARRPTYRPFKLF</sequence>
<dbReference type="EMBL" id="JANUGX010000032">
    <property type="protein sequence ID" value="MCS0591846.1"/>
    <property type="molecule type" value="Genomic_DNA"/>
</dbReference>